<proteinExistence type="predicted"/>
<evidence type="ECO:0000313" key="3">
    <source>
        <dbReference type="Proteomes" id="UP000230069"/>
    </source>
</evidence>
<dbReference type="PANTHER" id="PTHR31659:SF9">
    <property type="entry name" value="PROTEIN: UPF0503-LIKE PROTEIN, PUTATIVE (DUF740)-RELATED"/>
    <property type="match status" value="1"/>
</dbReference>
<sequence>MNLEEQQPPLQIPLRISTCDRHPDQTFTSFCASCLRERLSLLETSAITCSSSSTTSTSRTATATSALKAIFNRNKPLIAAGPGASSSYSVSTFLPELRRSKSFSGGKGEGFSGVLVPQRKSCDVRARSSLWALFNQDDGRKVETWGEIEVESRELGFSGVVEPVFEEENDEEEVNEEEIRDPNVNLVQGVEEIVEVEEEIVQGEIEEVKPMKDHIELDSHNKKPQGRDLKEIAGNFWVAASVFSKKLQKWRSKQKTKKQKSGGDGSSVTMQVDKPYSEIADYGYGRRSIDIDPRYSLDAGRMSFDDPRFSWDAPRASWDGYLTGRAFPTRVPAPLVSLVEHVPVSVPRVDNQIPVEEPRISINEDPRTPGGSAQTRDYYSSDSSSSQRRRKSFERSNSIRKKAAAVVAELDDTKLVPNAKVSPATTLDPFTGSKLLGTDKDLRSLKSNSLRDDCSESFESTFRDAASVASALERKGSKKSRRWSKAWNIWGLIYRRSGTKDEEEERYGRGNMVQRSFSESWPELRREPNGDAKGALNRVLRSNSSVSSRNSFSMNGSLSTTRRNAAETNFHGKKKKEEPVLERNKSGRYSSTEIDNGLLRFYLTPMRSGRKNGSGKSVPKNSHSMTNSVLRMY</sequence>
<feature type="compositionally biased region" description="Basic residues" evidence="1">
    <location>
        <begin position="387"/>
        <end position="397"/>
    </location>
</feature>
<feature type="compositionally biased region" description="Basic residues" evidence="1">
    <location>
        <begin position="250"/>
        <end position="260"/>
    </location>
</feature>
<keyword evidence="3" id="KW-1185">Reference proteome</keyword>
<reference evidence="2 3" key="1">
    <citation type="submission" date="2017-09" db="EMBL/GenBank/DDBJ databases">
        <title>WGS assembly of Aquilegia coerulea Goldsmith.</title>
        <authorList>
            <person name="Hodges S."/>
            <person name="Kramer E."/>
            <person name="Nordborg M."/>
            <person name="Tomkins J."/>
            <person name="Borevitz J."/>
            <person name="Derieg N."/>
            <person name="Yan J."/>
            <person name="Mihaltcheva S."/>
            <person name="Hayes R.D."/>
            <person name="Rokhsar D."/>
        </authorList>
    </citation>
    <scope>NUCLEOTIDE SEQUENCE [LARGE SCALE GENOMIC DNA]</scope>
    <source>
        <strain evidence="3">cv. Goldsmith</strain>
    </source>
</reference>
<dbReference type="PANTHER" id="PTHR31659">
    <property type="entry name" value="PROTEIN: UPF0503-LIKE PROTEIN, PUTATIVE (DUF740)-RELATED"/>
    <property type="match status" value="1"/>
</dbReference>
<dbReference type="Pfam" id="PF05340">
    <property type="entry name" value="DUF740"/>
    <property type="match status" value="1"/>
</dbReference>
<dbReference type="InterPro" id="IPR008004">
    <property type="entry name" value="OCTOPUS-like"/>
</dbReference>
<feature type="compositionally biased region" description="Basic and acidic residues" evidence="1">
    <location>
        <begin position="575"/>
        <end position="585"/>
    </location>
</feature>
<gene>
    <name evidence="2" type="ORF">AQUCO_00900746v1</name>
</gene>
<evidence type="ECO:0000256" key="1">
    <source>
        <dbReference type="SAM" id="MobiDB-lite"/>
    </source>
</evidence>
<name>A0A2G5EF61_AQUCA</name>
<feature type="region of interest" description="Disordered" evidence="1">
    <location>
        <begin position="606"/>
        <end position="633"/>
    </location>
</feature>
<dbReference type="STRING" id="218851.A0A2G5EF61"/>
<dbReference type="AlphaFoldDB" id="A0A2G5EF61"/>
<feature type="compositionally biased region" description="Low complexity" evidence="1">
    <location>
        <begin position="542"/>
        <end position="559"/>
    </location>
</feature>
<organism evidence="2 3">
    <name type="scientific">Aquilegia coerulea</name>
    <name type="common">Rocky mountain columbine</name>
    <dbReference type="NCBI Taxonomy" id="218851"/>
    <lineage>
        <taxon>Eukaryota</taxon>
        <taxon>Viridiplantae</taxon>
        <taxon>Streptophyta</taxon>
        <taxon>Embryophyta</taxon>
        <taxon>Tracheophyta</taxon>
        <taxon>Spermatophyta</taxon>
        <taxon>Magnoliopsida</taxon>
        <taxon>Ranunculales</taxon>
        <taxon>Ranunculaceae</taxon>
        <taxon>Thalictroideae</taxon>
        <taxon>Aquilegia</taxon>
    </lineage>
</organism>
<feature type="region of interest" description="Disordered" evidence="1">
    <location>
        <begin position="542"/>
        <end position="588"/>
    </location>
</feature>
<dbReference type="InParanoid" id="A0A2G5EF61"/>
<protein>
    <submittedName>
        <fullName evidence="2">Uncharacterized protein</fullName>
    </submittedName>
</protein>
<feature type="compositionally biased region" description="Basic and acidic residues" evidence="1">
    <location>
        <begin position="356"/>
        <end position="367"/>
    </location>
</feature>
<dbReference type="FunCoup" id="A0A2G5EF61">
    <property type="interactions" value="404"/>
</dbReference>
<dbReference type="Proteomes" id="UP000230069">
    <property type="component" value="Unassembled WGS sequence"/>
</dbReference>
<evidence type="ECO:0000313" key="2">
    <source>
        <dbReference type="EMBL" id="PIA54404.1"/>
    </source>
</evidence>
<feature type="region of interest" description="Disordered" evidence="1">
    <location>
        <begin position="250"/>
        <end position="270"/>
    </location>
</feature>
<feature type="region of interest" description="Disordered" evidence="1">
    <location>
        <begin position="355"/>
        <end position="397"/>
    </location>
</feature>
<accession>A0A2G5EF61</accession>
<feature type="compositionally biased region" description="Polar residues" evidence="1">
    <location>
        <begin position="619"/>
        <end position="633"/>
    </location>
</feature>
<dbReference type="OrthoDB" id="758624at2759"/>
<dbReference type="EMBL" id="KZ305026">
    <property type="protein sequence ID" value="PIA54404.1"/>
    <property type="molecule type" value="Genomic_DNA"/>
</dbReference>